<dbReference type="SMART" id="SM00530">
    <property type="entry name" value="HTH_XRE"/>
    <property type="match status" value="1"/>
</dbReference>
<dbReference type="InterPro" id="IPR016472">
    <property type="entry name" value="Tscrpt_reg_MJ0621_prd"/>
</dbReference>
<dbReference type="STRING" id="1069083.GCA_000371805_01297"/>
<gene>
    <name evidence="2" type="ORF">J422_06386</name>
</gene>
<dbReference type="AlphaFoldDB" id="N6UTN3"/>
<feature type="domain" description="HTH cro/C1-type" evidence="1">
    <location>
        <begin position="21"/>
        <end position="65"/>
    </location>
</feature>
<evidence type="ECO:0000313" key="2">
    <source>
        <dbReference type="EMBL" id="ENN95694.1"/>
    </source>
</evidence>
<dbReference type="PIRSF" id="PIRSF005978">
    <property type="entry name" value="HTH_MJ0621_prd"/>
    <property type="match status" value="1"/>
</dbReference>
<dbReference type="GO" id="GO:0003677">
    <property type="term" value="F:DNA binding"/>
    <property type="evidence" value="ECO:0007669"/>
    <property type="project" value="InterPro"/>
</dbReference>
<dbReference type="OrthoDB" id="350214at2157"/>
<dbReference type="Pfam" id="PF01381">
    <property type="entry name" value="HTH_3"/>
    <property type="match status" value="1"/>
</dbReference>
<dbReference type="CDD" id="cd00093">
    <property type="entry name" value="HTH_XRE"/>
    <property type="match status" value="1"/>
</dbReference>
<proteinExistence type="predicted"/>
<organism evidence="2 3">
    <name type="scientific">Methanocaldococcus villosus KIN24-T80</name>
    <dbReference type="NCBI Taxonomy" id="1069083"/>
    <lineage>
        <taxon>Archaea</taxon>
        <taxon>Methanobacteriati</taxon>
        <taxon>Methanobacteriota</taxon>
        <taxon>Methanomada group</taxon>
        <taxon>Methanococci</taxon>
        <taxon>Methanococcales</taxon>
        <taxon>Methanocaldococcaceae</taxon>
        <taxon>Methanocaldococcus</taxon>
    </lineage>
</organism>
<accession>N6UTN3</accession>
<dbReference type="SUPFAM" id="SSF47413">
    <property type="entry name" value="lambda repressor-like DNA-binding domains"/>
    <property type="match status" value="1"/>
</dbReference>
<evidence type="ECO:0000259" key="1">
    <source>
        <dbReference type="PROSITE" id="PS50943"/>
    </source>
</evidence>
<protein>
    <submittedName>
        <fullName evidence="2">XRE family transcriptional regulator</fullName>
    </submittedName>
</protein>
<evidence type="ECO:0000313" key="3">
    <source>
        <dbReference type="Proteomes" id="UP000053695"/>
    </source>
</evidence>
<reference evidence="2 3" key="1">
    <citation type="journal article" date="2013" name="Genome Announc.">
        <title>Draft Genome Sequence of a Highly Flagellated, Fast-Swimming Archaeon, Methanocaldococcus villosus Strain KIN24-T80 (DSM 22612).</title>
        <authorList>
            <person name="Thennarasu S."/>
            <person name="Polireddy D."/>
            <person name="Antony A."/>
            <person name="Yada M.R."/>
            <person name="Algarawi S."/>
            <person name="Sivakumar N."/>
        </authorList>
    </citation>
    <scope>NUCLEOTIDE SEQUENCE [LARGE SCALE GENOMIC DNA]</scope>
    <source>
        <strain evidence="2 3">KIN24-T80</strain>
    </source>
</reference>
<dbReference type="InterPro" id="IPR010982">
    <property type="entry name" value="Lambda_DNA-bd_dom_sf"/>
</dbReference>
<dbReference type="PATRIC" id="fig|1069083.5.peg.1243"/>
<dbReference type="InterPro" id="IPR001387">
    <property type="entry name" value="Cro/C1-type_HTH"/>
</dbReference>
<keyword evidence="3" id="KW-1185">Reference proteome</keyword>
<comment type="caution">
    <text evidence="2">The sequence shown here is derived from an EMBL/GenBank/DDBJ whole genome shotgun (WGS) entry which is preliminary data.</text>
</comment>
<dbReference type="Proteomes" id="UP000053695">
    <property type="component" value="Unassembled WGS sequence"/>
</dbReference>
<dbReference type="RefSeq" id="WP_004593522.1">
    <property type="nucleotide sequence ID" value="NZ_APMM01000052.1"/>
</dbReference>
<dbReference type="Gene3D" id="1.10.260.40">
    <property type="entry name" value="lambda repressor-like DNA-binding domains"/>
    <property type="match status" value="1"/>
</dbReference>
<name>N6UTN3_9EURY</name>
<dbReference type="PROSITE" id="PS50943">
    <property type="entry name" value="HTH_CROC1"/>
    <property type="match status" value="1"/>
</dbReference>
<sequence length="170" mass="19161">MKASERLLLKIEDSEKFVKEFKRILLELGLTLKEFAEISEIPYSTLYKIIKGKDFRVSTLVKIIKTIRQFEDKEDIDVIAVVAARPALNKITTKEIELDGKKYLIKEYPANSLEECIISAIRAEKDGVKGIICAPIVSSTIEKVVDIPVAVVIPDKNAFIEALKIITKKI</sequence>
<dbReference type="EMBL" id="APMM01000052">
    <property type="protein sequence ID" value="ENN95694.1"/>
    <property type="molecule type" value="Genomic_DNA"/>
</dbReference>